<name>A0A2P6N654_9EUKA</name>
<accession>A0A2P6N654</accession>
<dbReference type="InParanoid" id="A0A2P6N654"/>
<organism evidence="1 2">
    <name type="scientific">Planoprotostelium fungivorum</name>
    <dbReference type="NCBI Taxonomy" id="1890364"/>
    <lineage>
        <taxon>Eukaryota</taxon>
        <taxon>Amoebozoa</taxon>
        <taxon>Evosea</taxon>
        <taxon>Variosea</taxon>
        <taxon>Cavosteliida</taxon>
        <taxon>Cavosteliaceae</taxon>
        <taxon>Planoprotostelium</taxon>
    </lineage>
</organism>
<sequence length="61" mass="6876">MIVVEGGKIESFSFLLTRDELDPTVKQNQAIRKVASNDIIIYCWQSVGSIREQPQLLKPAT</sequence>
<reference evidence="1 2" key="1">
    <citation type="journal article" date="2018" name="Genome Biol. Evol.">
        <title>Multiple Roots of Fruiting Body Formation in Amoebozoa.</title>
        <authorList>
            <person name="Hillmann F."/>
            <person name="Forbes G."/>
            <person name="Novohradska S."/>
            <person name="Ferling I."/>
            <person name="Riege K."/>
            <person name="Groth M."/>
            <person name="Westermann M."/>
            <person name="Marz M."/>
            <person name="Spaller T."/>
            <person name="Winckler T."/>
            <person name="Schaap P."/>
            <person name="Glockner G."/>
        </authorList>
    </citation>
    <scope>NUCLEOTIDE SEQUENCE [LARGE SCALE GENOMIC DNA]</scope>
    <source>
        <strain evidence="1 2">Jena</strain>
    </source>
</reference>
<evidence type="ECO:0000313" key="2">
    <source>
        <dbReference type="Proteomes" id="UP000241769"/>
    </source>
</evidence>
<gene>
    <name evidence="1" type="ORF">PROFUN_08189</name>
</gene>
<dbReference type="EMBL" id="MDYQ01000184">
    <property type="protein sequence ID" value="PRP79428.1"/>
    <property type="molecule type" value="Genomic_DNA"/>
</dbReference>
<dbReference type="Proteomes" id="UP000241769">
    <property type="component" value="Unassembled WGS sequence"/>
</dbReference>
<evidence type="ECO:0000313" key="1">
    <source>
        <dbReference type="EMBL" id="PRP79428.1"/>
    </source>
</evidence>
<protein>
    <submittedName>
        <fullName evidence="1">Uncharacterized protein</fullName>
    </submittedName>
</protein>
<comment type="caution">
    <text evidence="1">The sequence shown here is derived from an EMBL/GenBank/DDBJ whole genome shotgun (WGS) entry which is preliminary data.</text>
</comment>
<dbReference type="AlphaFoldDB" id="A0A2P6N654"/>
<proteinExistence type="predicted"/>
<keyword evidence="2" id="KW-1185">Reference proteome</keyword>